<dbReference type="Gene3D" id="3.40.50.720">
    <property type="entry name" value="NAD(P)-binding Rossmann-like Domain"/>
    <property type="match status" value="1"/>
</dbReference>
<dbReference type="Pfam" id="PF00107">
    <property type="entry name" value="ADH_zinc_N"/>
    <property type="match status" value="1"/>
</dbReference>
<gene>
    <name evidence="2" type="ORF">L602_002400000600</name>
</gene>
<dbReference type="SMART" id="SM00829">
    <property type="entry name" value="PKS_ER"/>
    <property type="match status" value="1"/>
</dbReference>
<dbReference type="PANTHER" id="PTHR43677">
    <property type="entry name" value="SHORT-CHAIN DEHYDROGENASE/REDUCTASE"/>
    <property type="match status" value="1"/>
</dbReference>
<dbReference type="InterPro" id="IPR013154">
    <property type="entry name" value="ADH-like_N"/>
</dbReference>
<dbReference type="Pfam" id="PF08240">
    <property type="entry name" value="ADH_N"/>
    <property type="match status" value="1"/>
</dbReference>
<proteinExistence type="predicted"/>
<evidence type="ECO:0000313" key="3">
    <source>
        <dbReference type="Proteomes" id="UP000318141"/>
    </source>
</evidence>
<evidence type="ECO:0000259" key="1">
    <source>
        <dbReference type="SMART" id="SM00829"/>
    </source>
</evidence>
<dbReference type="OrthoDB" id="4190732at2"/>
<dbReference type="Proteomes" id="UP000318141">
    <property type="component" value="Unassembled WGS sequence"/>
</dbReference>
<dbReference type="PANTHER" id="PTHR43677:SF4">
    <property type="entry name" value="QUINONE OXIDOREDUCTASE-LIKE PROTEIN 2"/>
    <property type="match status" value="1"/>
</dbReference>
<evidence type="ECO:0000313" key="2">
    <source>
        <dbReference type="EMBL" id="TWG85614.1"/>
    </source>
</evidence>
<dbReference type="SUPFAM" id="SSF51735">
    <property type="entry name" value="NAD(P)-binding Rossmann-fold domains"/>
    <property type="match status" value="1"/>
</dbReference>
<dbReference type="SUPFAM" id="SSF50129">
    <property type="entry name" value="GroES-like"/>
    <property type="match status" value="1"/>
</dbReference>
<dbReference type="InterPro" id="IPR013149">
    <property type="entry name" value="ADH-like_C"/>
</dbReference>
<comment type="caution">
    <text evidence="2">The sequence shown here is derived from an EMBL/GenBank/DDBJ whole genome shotgun (WGS) entry which is preliminary data.</text>
</comment>
<dbReference type="CDD" id="cd08241">
    <property type="entry name" value="QOR1"/>
    <property type="match status" value="1"/>
</dbReference>
<feature type="domain" description="Enoyl reductase (ER)" evidence="1">
    <location>
        <begin position="10"/>
        <end position="329"/>
    </location>
</feature>
<name>A0A562BKA7_9BURK</name>
<organism evidence="2 3">
    <name type="scientific">Cupriavidus gilardii J11</name>
    <dbReference type="NCBI Taxonomy" id="936133"/>
    <lineage>
        <taxon>Bacteria</taxon>
        <taxon>Pseudomonadati</taxon>
        <taxon>Pseudomonadota</taxon>
        <taxon>Betaproteobacteria</taxon>
        <taxon>Burkholderiales</taxon>
        <taxon>Burkholderiaceae</taxon>
        <taxon>Cupriavidus</taxon>
    </lineage>
</organism>
<dbReference type="InterPro" id="IPR051397">
    <property type="entry name" value="Zn-ADH-like_protein"/>
</dbReference>
<dbReference type="InterPro" id="IPR020843">
    <property type="entry name" value="ER"/>
</dbReference>
<accession>A0A562BKA7</accession>
<protein>
    <submittedName>
        <fullName evidence="2">NADPH2:quinone reductase</fullName>
    </submittedName>
</protein>
<dbReference type="InterPro" id="IPR036291">
    <property type="entry name" value="NAD(P)-bd_dom_sf"/>
</dbReference>
<reference evidence="2 3" key="1">
    <citation type="submission" date="2019-07" db="EMBL/GenBank/DDBJ databases">
        <title>Genome sequencing of lignin-degrading bacterial isolates.</title>
        <authorList>
            <person name="Gladden J."/>
        </authorList>
    </citation>
    <scope>NUCLEOTIDE SEQUENCE [LARGE SCALE GENOMIC DNA]</scope>
    <source>
        <strain evidence="2 3">J11</strain>
    </source>
</reference>
<dbReference type="GO" id="GO:0016491">
    <property type="term" value="F:oxidoreductase activity"/>
    <property type="evidence" value="ECO:0007669"/>
    <property type="project" value="InterPro"/>
</dbReference>
<dbReference type="Gene3D" id="3.90.180.10">
    <property type="entry name" value="Medium-chain alcohol dehydrogenases, catalytic domain"/>
    <property type="match status" value="1"/>
</dbReference>
<dbReference type="EMBL" id="VLJN01000017">
    <property type="protein sequence ID" value="TWG85614.1"/>
    <property type="molecule type" value="Genomic_DNA"/>
</dbReference>
<keyword evidence="3" id="KW-1185">Reference proteome</keyword>
<sequence>MKAVVCRQFGLDHTALAEVDPPPMRPDGVRIRVHAAGVSFANLLVLEGKHQNRWEPPFTPGTEVAGIVVECGNAASLFRPGDRVVAGVRIGGFAEEVVAPESTVFALPDAVDYDAAVQFPTIYATAYGALKWRAALAPGETLLVHGAAGGSGLAAIEIGKMLGARVIATAGDAAKLDAARRHGADVGVNYREENFRDVVLRETGQRGADVIFDPVGGDTFNQSMRCIAPDGRIIPMGFAGGTIPQIPANLVLVKNVSVIGIYWGYYMGWGRQAPAPGMASRVRGAFDEMLQWAAAGKLRPETYSTYPLDQFAEALKAITERKVIGRVALHPA</sequence>
<dbReference type="AlphaFoldDB" id="A0A562BKA7"/>
<dbReference type="InterPro" id="IPR011032">
    <property type="entry name" value="GroES-like_sf"/>
</dbReference>